<dbReference type="InterPro" id="IPR018484">
    <property type="entry name" value="FGGY_N"/>
</dbReference>
<dbReference type="EMBL" id="BMNM01000003">
    <property type="protein sequence ID" value="GGI75648.1"/>
    <property type="molecule type" value="Genomic_DNA"/>
</dbReference>
<dbReference type="GO" id="GO:0005524">
    <property type="term" value="F:ATP binding"/>
    <property type="evidence" value="ECO:0007669"/>
    <property type="project" value="UniProtKB-KW"/>
</dbReference>
<feature type="domain" description="Carbohydrate kinase FGGY C-terminal" evidence="7">
    <location>
        <begin position="242"/>
        <end position="418"/>
    </location>
</feature>
<evidence type="ECO:0000259" key="7">
    <source>
        <dbReference type="Pfam" id="PF02782"/>
    </source>
</evidence>
<dbReference type="InterPro" id="IPR018485">
    <property type="entry name" value="FGGY_C"/>
</dbReference>
<feature type="domain" description="Carbohydrate kinase FGGY N-terminal" evidence="6">
    <location>
        <begin position="5"/>
        <end position="214"/>
    </location>
</feature>
<comment type="similarity">
    <text evidence="1">Belongs to the FGGY kinase family.</text>
</comment>
<evidence type="ECO:0000259" key="6">
    <source>
        <dbReference type="Pfam" id="PF00370"/>
    </source>
</evidence>
<dbReference type="EMBL" id="AP026830">
    <property type="protein sequence ID" value="BDR92453.1"/>
    <property type="molecule type" value="Genomic_DNA"/>
</dbReference>
<reference evidence="8" key="4">
    <citation type="journal article" date="2023" name="Microbiol. Resour. Announc.">
        <title>Complete Genome Sequence of Vulcanisaeta souniana Strain IC-059, a Hyperthermophilic Archaeon Isolated from Hot Spring Water in Japan.</title>
        <authorList>
            <person name="Kato S."/>
            <person name="Itoh T."/>
            <person name="Wu L."/>
            <person name="Ma J."/>
            <person name="Ohkuma M."/>
        </authorList>
    </citation>
    <scope>NUCLEOTIDE SEQUENCE</scope>
    <source>
        <strain evidence="8">JCM 11219</strain>
    </source>
</reference>
<evidence type="ECO:0000256" key="3">
    <source>
        <dbReference type="ARBA" id="ARBA00022741"/>
    </source>
</evidence>
<evidence type="ECO:0000313" key="11">
    <source>
        <dbReference type="Proteomes" id="UP001060771"/>
    </source>
</evidence>
<dbReference type="Gene3D" id="3.30.420.40">
    <property type="match status" value="2"/>
</dbReference>
<reference evidence="9" key="1">
    <citation type="journal article" date="2014" name="Int. J. Syst. Evol. Microbiol.">
        <title>Complete genome sequence of Corynebacterium casei LMG S-19264T (=DSM 44701T), isolated from a smear-ripened cheese.</title>
        <authorList>
            <consortium name="US DOE Joint Genome Institute (JGI-PGF)"/>
            <person name="Walter F."/>
            <person name="Albersmeier A."/>
            <person name="Kalinowski J."/>
            <person name="Ruckert C."/>
        </authorList>
    </citation>
    <scope>NUCLEOTIDE SEQUENCE</scope>
    <source>
        <strain evidence="9">JCM 11219</strain>
    </source>
</reference>
<dbReference type="RefSeq" id="WP_188602996.1">
    <property type="nucleotide sequence ID" value="NZ_AP026830.1"/>
</dbReference>
<dbReference type="Proteomes" id="UP000657075">
    <property type="component" value="Unassembled WGS sequence"/>
</dbReference>
<evidence type="ECO:0000256" key="4">
    <source>
        <dbReference type="ARBA" id="ARBA00022777"/>
    </source>
</evidence>
<keyword evidence="2" id="KW-0808">Transferase</keyword>
<dbReference type="PIRSF" id="PIRSF000538">
    <property type="entry name" value="GlpK"/>
    <property type="match status" value="1"/>
</dbReference>
<evidence type="ECO:0000256" key="5">
    <source>
        <dbReference type="ARBA" id="ARBA00022840"/>
    </source>
</evidence>
<protein>
    <submittedName>
        <fullName evidence="9">Glycerol kinase</fullName>
    </submittedName>
</protein>
<dbReference type="GeneID" id="76207095"/>
<name>A0A830E6U6_9CREN</name>
<reference evidence="9" key="2">
    <citation type="submission" date="2020-09" db="EMBL/GenBank/DDBJ databases">
        <authorList>
            <person name="Sun Q."/>
            <person name="Ohkuma M."/>
        </authorList>
    </citation>
    <scope>NUCLEOTIDE SEQUENCE</scope>
    <source>
        <strain evidence="9">JCM 11219</strain>
    </source>
</reference>
<dbReference type="AlphaFoldDB" id="A0A830E6U6"/>
<dbReference type="SUPFAM" id="SSF53067">
    <property type="entry name" value="Actin-like ATPase domain"/>
    <property type="match status" value="2"/>
</dbReference>
<accession>A0A830E6U6</accession>
<evidence type="ECO:0000313" key="10">
    <source>
        <dbReference type="Proteomes" id="UP000657075"/>
    </source>
</evidence>
<organism evidence="9 10">
    <name type="scientific">Vulcanisaeta souniana JCM 11219</name>
    <dbReference type="NCBI Taxonomy" id="1293586"/>
    <lineage>
        <taxon>Archaea</taxon>
        <taxon>Thermoproteota</taxon>
        <taxon>Thermoprotei</taxon>
        <taxon>Thermoproteales</taxon>
        <taxon>Thermoproteaceae</taxon>
        <taxon>Vulcanisaeta</taxon>
    </lineage>
</organism>
<evidence type="ECO:0000256" key="2">
    <source>
        <dbReference type="ARBA" id="ARBA00022679"/>
    </source>
</evidence>
<dbReference type="PANTHER" id="PTHR10196">
    <property type="entry name" value="SUGAR KINASE"/>
    <property type="match status" value="1"/>
</dbReference>
<evidence type="ECO:0000313" key="8">
    <source>
        <dbReference type="EMBL" id="BDR92453.1"/>
    </source>
</evidence>
<keyword evidence="5" id="KW-0067">ATP-binding</keyword>
<sequence>MSLGVVDVGTTNIKLIIYDNELNQGYSETINVPMLFPGNYYVEQDANALRSAFRHLVNTARDKGVKYLGISTYRASIIAWDKSGNPLINIITWLDRRGLEVVNGFPCSLMRRLPLLSSILIPTSPVTQILWLLRHRQDLIERVRKGEAFIGTLSSYLAYLVSNRYVNDAGNEALTGLWHPGNLRRIDLVYDVLKIPREVGPEVVDNVHEFGEANGMMIGVLIADQQAAMVGEGCLSVGCGKITNGTGSFVDAVIDRFRLAGDGLLPLLILKYGGDVFYGVEGFLPATGSVIDWLVKLGLLGSPQELDGLTGVDTHGIIIVPALAGINVPPRPCARGLIDGLTLGITRETFVRAVIEGIVQLIGIIFDRIRDYSRVDVVRVDGGLSRSILFLRLLATALDTTIERQRDTETTARGVAALLKVFRGDWSLNDIVKGVHVNVELRIKPGEERLSLNKDAVRRIVEGMKCRA</sequence>
<proteinExistence type="inferred from homology"/>
<keyword evidence="3" id="KW-0547">Nucleotide-binding</keyword>
<evidence type="ECO:0000313" key="9">
    <source>
        <dbReference type="EMBL" id="GGI75648.1"/>
    </source>
</evidence>
<keyword evidence="11" id="KW-1185">Reference proteome</keyword>
<dbReference type="GO" id="GO:0006071">
    <property type="term" value="P:glycerol metabolic process"/>
    <property type="evidence" value="ECO:0007669"/>
    <property type="project" value="TreeGrafter"/>
</dbReference>
<dbReference type="PANTHER" id="PTHR10196:SF69">
    <property type="entry name" value="GLYCEROL KINASE"/>
    <property type="match status" value="1"/>
</dbReference>
<reference evidence="11" key="3">
    <citation type="submission" date="2022-09" db="EMBL/GenBank/DDBJ databases">
        <title>Complete genome sequence of Vulcanisaeta souniana.</title>
        <authorList>
            <person name="Kato S."/>
            <person name="Itoh T."/>
            <person name="Ohkuma M."/>
        </authorList>
    </citation>
    <scope>NUCLEOTIDE SEQUENCE [LARGE SCALE GENOMIC DNA]</scope>
    <source>
        <strain evidence="11">JCM 11219</strain>
    </source>
</reference>
<dbReference type="OrthoDB" id="26592at2157"/>
<evidence type="ECO:0000256" key="1">
    <source>
        <dbReference type="ARBA" id="ARBA00009156"/>
    </source>
</evidence>
<dbReference type="InterPro" id="IPR043129">
    <property type="entry name" value="ATPase_NBD"/>
</dbReference>
<gene>
    <name evidence="9" type="ORF">GCM10007112_10550</name>
    <name evidence="8" type="ORF">Vsou_15460</name>
</gene>
<dbReference type="InterPro" id="IPR000577">
    <property type="entry name" value="Carb_kinase_FGGY"/>
</dbReference>
<dbReference type="Pfam" id="PF00370">
    <property type="entry name" value="FGGY_N"/>
    <property type="match status" value="1"/>
</dbReference>
<dbReference type="GO" id="GO:0004370">
    <property type="term" value="F:glycerol kinase activity"/>
    <property type="evidence" value="ECO:0007669"/>
    <property type="project" value="TreeGrafter"/>
</dbReference>
<dbReference type="Pfam" id="PF02782">
    <property type="entry name" value="FGGY_C"/>
    <property type="match status" value="1"/>
</dbReference>
<dbReference type="GO" id="GO:0005829">
    <property type="term" value="C:cytosol"/>
    <property type="evidence" value="ECO:0007669"/>
    <property type="project" value="TreeGrafter"/>
</dbReference>
<keyword evidence="4 9" id="KW-0418">Kinase</keyword>
<dbReference type="Proteomes" id="UP001060771">
    <property type="component" value="Chromosome"/>
</dbReference>